<feature type="compositionally biased region" description="Polar residues" evidence="4">
    <location>
        <begin position="203"/>
        <end position="212"/>
    </location>
</feature>
<dbReference type="PaxDb" id="3218-PP1S456_21V6.2"/>
<keyword evidence="9" id="KW-1185">Reference proteome</keyword>
<dbReference type="Proteomes" id="UP000006727">
    <property type="component" value="Chromosome 2"/>
</dbReference>
<keyword evidence="3" id="KW-0963">Cytoplasm</keyword>
<keyword evidence="2 3" id="KW-0378">Hydrolase</keyword>
<evidence type="ECO:0000313" key="7">
    <source>
        <dbReference type="EMBL" id="PNR60668.1"/>
    </source>
</evidence>
<keyword evidence="3" id="KW-0788">Thiol protease</keyword>
<organism evidence="7">
    <name type="scientific">Physcomitrium patens</name>
    <name type="common">Spreading-leaved earth moss</name>
    <name type="synonym">Physcomitrella patens</name>
    <dbReference type="NCBI Taxonomy" id="3218"/>
    <lineage>
        <taxon>Eukaryota</taxon>
        <taxon>Viridiplantae</taxon>
        <taxon>Streptophyta</taxon>
        <taxon>Embryophyta</taxon>
        <taxon>Bryophyta</taxon>
        <taxon>Bryophytina</taxon>
        <taxon>Bryopsida</taxon>
        <taxon>Funariidae</taxon>
        <taxon>Funariales</taxon>
        <taxon>Funariaceae</taxon>
        <taxon>Physcomitrium</taxon>
    </lineage>
</organism>
<dbReference type="Pfam" id="PF02338">
    <property type="entry name" value="OTU"/>
    <property type="match status" value="1"/>
</dbReference>
<dbReference type="GO" id="GO:0004843">
    <property type="term" value="F:cysteine-type deubiquitinase activity"/>
    <property type="evidence" value="ECO:0000318"/>
    <property type="project" value="GO_Central"/>
</dbReference>
<accession>A0A2K1L3R0</accession>
<dbReference type="EC" id="3.4.19.12" evidence="3"/>
<reference evidence="8" key="3">
    <citation type="submission" date="2020-12" db="UniProtKB">
        <authorList>
            <consortium name="EnsemblPlants"/>
        </authorList>
    </citation>
    <scope>IDENTIFICATION</scope>
</reference>
<feature type="domain" description="OTU" evidence="6">
    <location>
        <begin position="226"/>
        <end position="362"/>
    </location>
</feature>
<dbReference type="PANTHER" id="PTHR13312:SF6">
    <property type="entry name" value="UBIQUITIN THIOESTERASE OTU"/>
    <property type="match status" value="1"/>
</dbReference>
<dbReference type="InterPro" id="IPR047947">
    <property type="entry name" value="OTU4_OTU"/>
</dbReference>
<evidence type="ECO:0000256" key="5">
    <source>
        <dbReference type="SAM" id="Phobius"/>
    </source>
</evidence>
<comment type="subcellular location">
    <subcellularLocation>
        <location evidence="3">Cytoplasm</location>
    </subcellularLocation>
</comment>
<feature type="transmembrane region" description="Helical" evidence="5">
    <location>
        <begin position="161"/>
        <end position="180"/>
    </location>
</feature>
<evidence type="ECO:0000313" key="9">
    <source>
        <dbReference type="Proteomes" id="UP000006727"/>
    </source>
</evidence>
<evidence type="ECO:0000259" key="6">
    <source>
        <dbReference type="PROSITE" id="PS50802"/>
    </source>
</evidence>
<proteinExistence type="predicted"/>
<dbReference type="PANTHER" id="PTHR13312">
    <property type="entry name" value="HIV-INDUCED PROTEIN-7-LIKE PROTEASE"/>
    <property type="match status" value="1"/>
</dbReference>
<keyword evidence="5" id="KW-0812">Transmembrane</keyword>
<dbReference type="EnsemblPlants" id="Pp3c2_30960V3.2">
    <property type="protein sequence ID" value="Pp3c2_30960V3.2"/>
    <property type="gene ID" value="Pp3c2_30960"/>
</dbReference>
<keyword evidence="5" id="KW-1133">Transmembrane helix</keyword>
<sequence>MMSKSFSFSPLISGKTYGAIQNVSNHSVRDGGQLKMFSTSLTCSQLYPSTCVLAAKLTCIGTRSCRFVSLLQRRGSNSADVKPLNQLAAAPFSLFGLNRVDEFANRNSQAVWVRKSVFINLDSTNLRAINGMLNMSATMQEGSSPEPRSAPKFQPFRHRHASWLFLGLCICLSAAVGSFVPQLLIGSSPALAEALAKRPPIPTASSSRSQPTESEESHGKKVHFDFHVTGVPGDGRCLFRAVAHGACLKSGRPAPDESTQRQMADELRNRALDELIRRRETSEWFIEGDFDAYVRRMRLPHTWGGEPELLMLSHVLQMPITVYMKDKGGIISIAEYGQEYGNDDPVRVLYHGFGHYEALHLSEDRQRSRL</sequence>
<keyword evidence="3" id="KW-0833">Ubl conjugation pathway</keyword>
<dbReference type="EnsemblPlants" id="Pp3c2_30960V3.1">
    <property type="protein sequence ID" value="Pp3c2_30960V3.1"/>
    <property type="gene ID" value="Pp3c2_30960"/>
</dbReference>
<dbReference type="SUPFAM" id="SSF54001">
    <property type="entry name" value="Cysteine proteinases"/>
    <property type="match status" value="1"/>
</dbReference>
<keyword evidence="3" id="KW-0645">Protease</keyword>
<comment type="catalytic activity">
    <reaction evidence="1 3">
        <text>Thiol-dependent hydrolysis of ester, thioester, amide, peptide and isopeptide bonds formed by the C-terminal Gly of ubiquitin (a 76-residue protein attached to proteins as an intracellular targeting signal).</text>
        <dbReference type="EC" id="3.4.19.12"/>
    </reaction>
</comment>
<dbReference type="AlphaFoldDB" id="A0A2K1L3R0"/>
<reference evidence="7 9" key="1">
    <citation type="journal article" date="2008" name="Science">
        <title>The Physcomitrella genome reveals evolutionary insights into the conquest of land by plants.</title>
        <authorList>
            <person name="Rensing S."/>
            <person name="Lang D."/>
            <person name="Zimmer A."/>
            <person name="Terry A."/>
            <person name="Salamov A."/>
            <person name="Shapiro H."/>
            <person name="Nishiyama T."/>
            <person name="Perroud P.-F."/>
            <person name="Lindquist E."/>
            <person name="Kamisugi Y."/>
            <person name="Tanahashi T."/>
            <person name="Sakakibara K."/>
            <person name="Fujita T."/>
            <person name="Oishi K."/>
            <person name="Shin-I T."/>
            <person name="Kuroki Y."/>
            <person name="Toyoda A."/>
            <person name="Suzuki Y."/>
            <person name="Hashimoto A."/>
            <person name="Yamaguchi K."/>
            <person name="Sugano A."/>
            <person name="Kohara Y."/>
            <person name="Fujiyama A."/>
            <person name="Anterola A."/>
            <person name="Aoki S."/>
            <person name="Ashton N."/>
            <person name="Barbazuk W.B."/>
            <person name="Barker E."/>
            <person name="Bennetzen J."/>
            <person name="Bezanilla M."/>
            <person name="Blankenship R."/>
            <person name="Cho S.H."/>
            <person name="Dutcher S."/>
            <person name="Estelle M."/>
            <person name="Fawcett J.A."/>
            <person name="Gundlach H."/>
            <person name="Hanada K."/>
            <person name="Heyl A."/>
            <person name="Hicks K.A."/>
            <person name="Hugh J."/>
            <person name="Lohr M."/>
            <person name="Mayer K."/>
            <person name="Melkozernov A."/>
            <person name="Murata T."/>
            <person name="Nelson D."/>
            <person name="Pils B."/>
            <person name="Prigge M."/>
            <person name="Reiss B."/>
            <person name="Renner T."/>
            <person name="Rombauts S."/>
            <person name="Rushton P."/>
            <person name="Sanderfoot A."/>
            <person name="Schween G."/>
            <person name="Shiu S.-H."/>
            <person name="Stueber K."/>
            <person name="Theodoulou F.L."/>
            <person name="Tu H."/>
            <person name="Van de Peer Y."/>
            <person name="Verrier P.J."/>
            <person name="Waters E."/>
            <person name="Wood A."/>
            <person name="Yang L."/>
            <person name="Cove D."/>
            <person name="Cuming A."/>
            <person name="Hasebe M."/>
            <person name="Lucas S."/>
            <person name="Mishler D.B."/>
            <person name="Reski R."/>
            <person name="Grigoriev I."/>
            <person name="Quatrano R.S."/>
            <person name="Boore J.L."/>
        </authorList>
    </citation>
    <scope>NUCLEOTIDE SEQUENCE [LARGE SCALE GENOMIC DNA]</scope>
    <source>
        <strain evidence="8 9">cv. Gransden 2004</strain>
    </source>
</reference>
<protein>
    <recommendedName>
        <fullName evidence="3">Ubiquitin thioesterase OTU</fullName>
        <ecNumber evidence="3">3.4.19.12</ecNumber>
    </recommendedName>
</protein>
<dbReference type="Gramene" id="Pp3c2_30960V3.2">
    <property type="protein sequence ID" value="Pp3c2_30960V3.2"/>
    <property type="gene ID" value="Pp3c2_30960"/>
</dbReference>
<evidence type="ECO:0000313" key="8">
    <source>
        <dbReference type="EnsemblPlants" id="Pp3c2_30960V3.1"/>
    </source>
</evidence>
<gene>
    <name evidence="8" type="primary">LOC112293199</name>
    <name evidence="7" type="ORF">PHYPA_003461</name>
</gene>
<feature type="region of interest" description="Disordered" evidence="4">
    <location>
        <begin position="198"/>
        <end position="221"/>
    </location>
</feature>
<evidence type="ECO:0000256" key="3">
    <source>
        <dbReference type="RuleBase" id="RU367104"/>
    </source>
</evidence>
<dbReference type="Gramene" id="Pp3c2_30960V3.1">
    <property type="protein sequence ID" value="Pp3c2_30960V3.1"/>
    <property type="gene ID" value="Pp3c2_30960"/>
</dbReference>
<evidence type="ECO:0000256" key="4">
    <source>
        <dbReference type="SAM" id="MobiDB-lite"/>
    </source>
</evidence>
<keyword evidence="5" id="KW-0472">Membrane</keyword>
<dbReference type="CDD" id="cd22760">
    <property type="entry name" value="OTU_plant_OTU4-like"/>
    <property type="match status" value="1"/>
</dbReference>
<evidence type="ECO:0000256" key="1">
    <source>
        <dbReference type="ARBA" id="ARBA00000707"/>
    </source>
</evidence>
<name>A0A2K1L3R0_PHYPA</name>
<dbReference type="FunFam" id="3.90.70.80:FF:000007">
    <property type="entry name" value="OTU domain-containing protein"/>
    <property type="match status" value="1"/>
</dbReference>
<dbReference type="GO" id="GO:0005737">
    <property type="term" value="C:cytoplasm"/>
    <property type="evidence" value="ECO:0007669"/>
    <property type="project" value="UniProtKB-SubCell"/>
</dbReference>
<reference evidence="7 9" key="2">
    <citation type="journal article" date="2018" name="Plant J.">
        <title>The Physcomitrella patens chromosome-scale assembly reveals moss genome structure and evolution.</title>
        <authorList>
            <person name="Lang D."/>
            <person name="Ullrich K.K."/>
            <person name="Murat F."/>
            <person name="Fuchs J."/>
            <person name="Jenkins J."/>
            <person name="Haas F.B."/>
            <person name="Piednoel M."/>
            <person name="Gundlach H."/>
            <person name="Van Bel M."/>
            <person name="Meyberg R."/>
            <person name="Vives C."/>
            <person name="Morata J."/>
            <person name="Symeonidi A."/>
            <person name="Hiss M."/>
            <person name="Muchero W."/>
            <person name="Kamisugi Y."/>
            <person name="Saleh O."/>
            <person name="Blanc G."/>
            <person name="Decker E.L."/>
            <person name="van Gessel N."/>
            <person name="Grimwood J."/>
            <person name="Hayes R.D."/>
            <person name="Graham S.W."/>
            <person name="Gunter L.E."/>
            <person name="McDaniel S.F."/>
            <person name="Hoernstein S.N.W."/>
            <person name="Larsson A."/>
            <person name="Li F.W."/>
            <person name="Perroud P.F."/>
            <person name="Phillips J."/>
            <person name="Ranjan P."/>
            <person name="Rokshar D.S."/>
            <person name="Rothfels C.J."/>
            <person name="Schneider L."/>
            <person name="Shu S."/>
            <person name="Stevenson D.W."/>
            <person name="Thummler F."/>
            <person name="Tillich M."/>
            <person name="Villarreal Aguilar J.C."/>
            <person name="Widiez T."/>
            <person name="Wong G.K."/>
            <person name="Wymore A."/>
            <person name="Zhang Y."/>
            <person name="Zimmer A.D."/>
            <person name="Quatrano R.S."/>
            <person name="Mayer K.F.X."/>
            <person name="Goodstein D."/>
            <person name="Casacuberta J.M."/>
            <person name="Vandepoele K."/>
            <person name="Reski R."/>
            <person name="Cuming A.C."/>
            <person name="Tuskan G.A."/>
            <person name="Maumus F."/>
            <person name="Salse J."/>
            <person name="Schmutz J."/>
            <person name="Rensing S.A."/>
        </authorList>
    </citation>
    <scope>NUCLEOTIDE SEQUENCE [LARGE SCALE GENOMIC DNA]</scope>
    <source>
        <strain evidence="8 9">cv. Gransden 2004</strain>
    </source>
</reference>
<dbReference type="InterPro" id="IPR038765">
    <property type="entry name" value="Papain-like_cys_pep_sf"/>
</dbReference>
<dbReference type="PROSITE" id="PS50802">
    <property type="entry name" value="OTU"/>
    <property type="match status" value="1"/>
</dbReference>
<dbReference type="InterPro" id="IPR003323">
    <property type="entry name" value="OTU_dom"/>
</dbReference>
<dbReference type="EMBL" id="ABEU02000002">
    <property type="protein sequence ID" value="PNR60668.1"/>
    <property type="molecule type" value="Genomic_DNA"/>
</dbReference>
<comment type="function">
    <text evidence="3">Hydrolase that can remove conjugated ubiquitin from proteins and may therefore play an important regulatory role at the level of protein turnover by preventing degradation.</text>
</comment>
<dbReference type="Gene3D" id="3.90.70.80">
    <property type="match status" value="1"/>
</dbReference>
<evidence type="ECO:0000256" key="2">
    <source>
        <dbReference type="ARBA" id="ARBA00022801"/>
    </source>
</evidence>
<dbReference type="STRING" id="3218.A0A2K1L3R0"/>